<dbReference type="Proteomes" id="UP001596378">
    <property type="component" value="Unassembled WGS sequence"/>
</dbReference>
<reference evidence="4" key="1">
    <citation type="journal article" date="2019" name="Int. J. Syst. Evol. Microbiol.">
        <title>The Global Catalogue of Microorganisms (GCM) 10K type strain sequencing project: providing services to taxonomists for standard genome sequencing and annotation.</title>
        <authorList>
            <consortium name="The Broad Institute Genomics Platform"/>
            <consortium name="The Broad Institute Genome Sequencing Center for Infectious Disease"/>
            <person name="Wu L."/>
            <person name="Ma J."/>
        </authorList>
    </citation>
    <scope>NUCLEOTIDE SEQUENCE [LARGE SCALE GENOMIC DNA]</scope>
    <source>
        <strain evidence="4">KCTC 12907</strain>
    </source>
</reference>
<feature type="domain" description="Hemerythrin-like" evidence="2">
    <location>
        <begin position="29"/>
        <end position="163"/>
    </location>
</feature>
<feature type="coiled-coil region" evidence="1">
    <location>
        <begin position="19"/>
        <end position="46"/>
    </location>
</feature>
<dbReference type="RefSeq" id="WP_378052130.1">
    <property type="nucleotide sequence ID" value="NZ_JBHMDN010000047.1"/>
</dbReference>
<evidence type="ECO:0000313" key="3">
    <source>
        <dbReference type="EMBL" id="MFC7146901.1"/>
    </source>
</evidence>
<gene>
    <name evidence="3" type="ORF">ACFQMJ_00025</name>
</gene>
<sequence length="173" mass="20544">MVKLHAAIDPDALTEEMRERMLESSVARARQEHEALKDELRSIYDQACVVRNDSEEKRLNREIRQLHDCVKMFMRHWSAHTKWEDSELYPQAASYLGAEPDLFLLMEQEYELADQYLRTFLRALEKVEYPIGQEEARKMTSYLIQAYAVLNNRFREEDEIMLDLTDKSNAYGF</sequence>
<organism evidence="3 4">
    <name type="scientific">Cohnella cellulosilytica</name>
    <dbReference type="NCBI Taxonomy" id="986710"/>
    <lineage>
        <taxon>Bacteria</taxon>
        <taxon>Bacillati</taxon>
        <taxon>Bacillota</taxon>
        <taxon>Bacilli</taxon>
        <taxon>Bacillales</taxon>
        <taxon>Paenibacillaceae</taxon>
        <taxon>Cohnella</taxon>
    </lineage>
</organism>
<dbReference type="Gene3D" id="1.20.120.520">
    <property type="entry name" value="nmb1532 protein domain like"/>
    <property type="match status" value="1"/>
</dbReference>
<evidence type="ECO:0000259" key="2">
    <source>
        <dbReference type="Pfam" id="PF01814"/>
    </source>
</evidence>
<dbReference type="InterPro" id="IPR012312">
    <property type="entry name" value="Hemerythrin-like"/>
</dbReference>
<proteinExistence type="predicted"/>
<evidence type="ECO:0000313" key="4">
    <source>
        <dbReference type="Proteomes" id="UP001596378"/>
    </source>
</evidence>
<comment type="caution">
    <text evidence="3">The sequence shown here is derived from an EMBL/GenBank/DDBJ whole genome shotgun (WGS) entry which is preliminary data.</text>
</comment>
<protein>
    <submittedName>
        <fullName evidence="3">Hemerythrin domain-containing protein</fullName>
    </submittedName>
</protein>
<dbReference type="Pfam" id="PF01814">
    <property type="entry name" value="Hemerythrin"/>
    <property type="match status" value="1"/>
</dbReference>
<keyword evidence="1" id="KW-0175">Coiled coil</keyword>
<dbReference type="EMBL" id="JBHTAI010000001">
    <property type="protein sequence ID" value="MFC7146901.1"/>
    <property type="molecule type" value="Genomic_DNA"/>
</dbReference>
<accession>A0ABW2F127</accession>
<keyword evidence="4" id="KW-1185">Reference proteome</keyword>
<name>A0ABW2F127_9BACL</name>
<evidence type="ECO:0000256" key="1">
    <source>
        <dbReference type="SAM" id="Coils"/>
    </source>
</evidence>